<keyword evidence="3" id="KW-1185">Reference proteome</keyword>
<evidence type="ECO:0000313" key="1">
    <source>
        <dbReference type="EMBL" id="CAK9150058.1"/>
    </source>
</evidence>
<reference evidence="1 3" key="1">
    <citation type="submission" date="2024-02" db="EMBL/GenBank/DDBJ databases">
        <authorList>
            <person name="Vignale AGUSTIN F."/>
            <person name="Sosa J E."/>
            <person name="Modenutti C."/>
        </authorList>
    </citation>
    <scope>NUCLEOTIDE SEQUENCE [LARGE SCALE GENOMIC DNA]</scope>
</reference>
<evidence type="ECO:0000313" key="3">
    <source>
        <dbReference type="Proteomes" id="UP001642360"/>
    </source>
</evidence>
<accession>A0ABC8S4V1</accession>
<dbReference type="EMBL" id="CAUOFW020001970">
    <property type="protein sequence ID" value="CAK9150058.1"/>
    <property type="molecule type" value="Genomic_DNA"/>
</dbReference>
<gene>
    <name evidence="1" type="ORF">ILEXP_LOCUS18167</name>
    <name evidence="2" type="ORF">ILEXP_LOCUS49216</name>
</gene>
<sequence length="136" mass="15048">MKAGGGPGFVPNPPYMLPPRQFDHYYAPADMLPLDNQPPPAYGRDASMGAHTSMQPQQSMLTKNFESKATVFAWVALEMSLQSWHAIFHWTPPLNISVKPPRALLKLSLHFAVWQNVQIPLSYAHVVVGTSGSHIS</sequence>
<dbReference type="AlphaFoldDB" id="A0ABC8S4V1"/>
<name>A0ABC8S4V1_9AQUA</name>
<organism evidence="1 3">
    <name type="scientific">Ilex paraguariensis</name>
    <name type="common">yerba mate</name>
    <dbReference type="NCBI Taxonomy" id="185542"/>
    <lineage>
        <taxon>Eukaryota</taxon>
        <taxon>Viridiplantae</taxon>
        <taxon>Streptophyta</taxon>
        <taxon>Embryophyta</taxon>
        <taxon>Tracheophyta</taxon>
        <taxon>Spermatophyta</taxon>
        <taxon>Magnoliopsida</taxon>
        <taxon>eudicotyledons</taxon>
        <taxon>Gunneridae</taxon>
        <taxon>Pentapetalae</taxon>
        <taxon>asterids</taxon>
        <taxon>campanulids</taxon>
        <taxon>Aquifoliales</taxon>
        <taxon>Aquifoliaceae</taxon>
        <taxon>Ilex</taxon>
    </lineage>
</organism>
<dbReference type="Proteomes" id="UP001642360">
    <property type="component" value="Unassembled WGS sequence"/>
</dbReference>
<comment type="caution">
    <text evidence="1">The sequence shown here is derived from an EMBL/GenBank/DDBJ whole genome shotgun (WGS) entry which is preliminary data.</text>
</comment>
<protein>
    <submittedName>
        <fullName evidence="1">Uncharacterized protein</fullName>
    </submittedName>
</protein>
<dbReference type="EMBL" id="CAUOFW020007458">
    <property type="protein sequence ID" value="CAK9179280.1"/>
    <property type="molecule type" value="Genomic_DNA"/>
</dbReference>
<proteinExistence type="predicted"/>
<evidence type="ECO:0000313" key="2">
    <source>
        <dbReference type="EMBL" id="CAK9179280.1"/>
    </source>
</evidence>